<dbReference type="EMBL" id="BSYA01000005">
    <property type="protein sequence ID" value="GMG23486.1"/>
    <property type="molecule type" value="Genomic_DNA"/>
</dbReference>
<accession>A0AAN4Y9A0</accession>
<name>A0AAN4Y9A0_ASPOZ</name>
<proteinExistence type="predicted"/>
<reference evidence="1" key="1">
    <citation type="submission" date="2023-04" db="EMBL/GenBank/DDBJ databases">
        <title>Aspergillus oryzae NBRC 4228.</title>
        <authorList>
            <person name="Ichikawa N."/>
            <person name="Sato H."/>
            <person name="Tonouchi N."/>
        </authorList>
    </citation>
    <scope>NUCLEOTIDE SEQUENCE</scope>
    <source>
        <strain evidence="1">NBRC 4228</strain>
    </source>
</reference>
<evidence type="ECO:0000313" key="2">
    <source>
        <dbReference type="Proteomes" id="UP001165205"/>
    </source>
</evidence>
<evidence type="ECO:0000313" key="1">
    <source>
        <dbReference type="EMBL" id="GMG23486.1"/>
    </source>
</evidence>
<dbReference type="AlphaFoldDB" id="A0AAN4Y9A0"/>
<comment type="caution">
    <text evidence="1">The sequence shown here is derived from an EMBL/GenBank/DDBJ whole genome shotgun (WGS) entry which is preliminary data.</text>
</comment>
<organism evidence="1 2">
    <name type="scientific">Aspergillus oryzae</name>
    <name type="common">Yellow koji mold</name>
    <dbReference type="NCBI Taxonomy" id="5062"/>
    <lineage>
        <taxon>Eukaryota</taxon>
        <taxon>Fungi</taxon>
        <taxon>Dikarya</taxon>
        <taxon>Ascomycota</taxon>
        <taxon>Pezizomycotina</taxon>
        <taxon>Eurotiomycetes</taxon>
        <taxon>Eurotiomycetidae</taxon>
        <taxon>Eurotiales</taxon>
        <taxon>Aspergillaceae</taxon>
        <taxon>Aspergillus</taxon>
        <taxon>Aspergillus subgen. Circumdati</taxon>
    </lineage>
</organism>
<sequence>METVVFAIDVLHSRYVCYGIVLYTVNNIIFMVVTITTQTGSKLYNILVDSLVWSLLPCPGRHGAKSPTVTKSIFNIDQEDLADLNAPVHQ</sequence>
<gene>
    <name evidence="1" type="ORF">Aory04_000092000</name>
</gene>
<dbReference type="Proteomes" id="UP001165205">
    <property type="component" value="Unassembled WGS sequence"/>
</dbReference>
<protein>
    <submittedName>
        <fullName evidence="1">Unnamed protein product</fullName>
    </submittedName>
</protein>